<dbReference type="AlphaFoldDB" id="A0AA90SNE9"/>
<dbReference type="EC" id="7.-.-.-" evidence="6"/>
<protein>
    <recommendedName>
        <fullName evidence="6">Ion-translocating oxidoreductase complex subunit G</fullName>
        <ecNumber evidence="6">7.-.-.-</ecNumber>
    </recommendedName>
    <alternativeName>
        <fullName evidence="6">Rnf electron transport complex subunit G</fullName>
    </alternativeName>
</protein>
<dbReference type="PANTHER" id="PTHR36118:SF1">
    <property type="entry name" value="ION-TRANSLOCATING OXIDOREDUCTASE COMPLEX SUBUNIT G"/>
    <property type="match status" value="1"/>
</dbReference>
<gene>
    <name evidence="9" type="primary">rsxG</name>
    <name evidence="6" type="synonym">rnfG</name>
    <name evidence="9" type="ORF">QS748_12750</name>
</gene>
<organism evidence="9 10">
    <name type="scientific">Candidatus Endonucleibacter bathymodioli</name>
    <dbReference type="NCBI Taxonomy" id="539814"/>
    <lineage>
        <taxon>Bacteria</taxon>
        <taxon>Pseudomonadati</taxon>
        <taxon>Pseudomonadota</taxon>
        <taxon>Gammaproteobacteria</taxon>
        <taxon>Oceanospirillales</taxon>
        <taxon>Endozoicomonadaceae</taxon>
        <taxon>Candidatus Endonucleibacter</taxon>
    </lineage>
</organism>
<accession>A0AA90SNE9</accession>
<dbReference type="SMART" id="SM00900">
    <property type="entry name" value="FMN_bind"/>
    <property type="match status" value="1"/>
</dbReference>
<feature type="domain" description="FMN-binding" evidence="8">
    <location>
        <begin position="116"/>
        <end position="208"/>
    </location>
</feature>
<evidence type="ECO:0000256" key="2">
    <source>
        <dbReference type="ARBA" id="ARBA00022553"/>
    </source>
</evidence>
<dbReference type="HAMAP" id="MF_00479">
    <property type="entry name" value="RsxG_RnfG"/>
    <property type="match status" value="1"/>
</dbReference>
<evidence type="ECO:0000259" key="8">
    <source>
        <dbReference type="SMART" id="SM00900"/>
    </source>
</evidence>
<dbReference type="NCBIfam" id="NF002519">
    <property type="entry name" value="PRK01908.1"/>
    <property type="match status" value="1"/>
</dbReference>
<feature type="modified residue" description="FMN phosphoryl threonine" evidence="6">
    <location>
        <position position="191"/>
    </location>
</feature>
<keyword evidence="6 7" id="KW-0472">Membrane</keyword>
<name>A0AA90SNE9_9GAMM</name>
<dbReference type="GO" id="GO:0005886">
    <property type="term" value="C:plasma membrane"/>
    <property type="evidence" value="ECO:0007669"/>
    <property type="project" value="UniProtKB-SubCell"/>
</dbReference>
<dbReference type="GO" id="GO:0009055">
    <property type="term" value="F:electron transfer activity"/>
    <property type="evidence" value="ECO:0007669"/>
    <property type="project" value="InterPro"/>
</dbReference>
<keyword evidence="6" id="KW-1003">Cell membrane</keyword>
<keyword evidence="10" id="KW-1185">Reference proteome</keyword>
<keyword evidence="1 6" id="KW-0813">Transport</keyword>
<keyword evidence="3 6" id="KW-0285">Flavoprotein</keyword>
<keyword evidence="4 6" id="KW-0288">FMN</keyword>
<dbReference type="Pfam" id="PF04205">
    <property type="entry name" value="FMN_bind"/>
    <property type="match status" value="1"/>
</dbReference>
<sequence>MNSETGNNPQIPMNPIIKSTIRNSLTLGLFSVLTVGLISLTYILTRDRISEQVRSYEAKVLIEILPDTTYDNILLDSMITLQPSRLLSTSGEKKAFVALKQNQPIAVILPAVAPNGYNGRIELLVGINRDGTLAGVRVVTHKETPGLGDKIDTKITNWVLDFDGKSLENIEAHGWAVQKDGGQFDQFTGATITPRAVVAAVYKALKYFEVHQKELLDKDLMTQNWIQDSKHDQ</sequence>
<evidence type="ECO:0000256" key="7">
    <source>
        <dbReference type="SAM" id="Phobius"/>
    </source>
</evidence>
<keyword evidence="6 7" id="KW-0812">Transmembrane</keyword>
<dbReference type="InterPro" id="IPR010209">
    <property type="entry name" value="Ion_transpt_RnfG/RsxG"/>
</dbReference>
<comment type="cofactor">
    <cofactor evidence="6">
        <name>FMN</name>
        <dbReference type="ChEBI" id="CHEBI:58210"/>
    </cofactor>
</comment>
<comment type="subcellular location">
    <subcellularLocation>
        <location evidence="6">Cell inner membrane</location>
        <topology evidence="6">Single-pass membrane protein</topology>
    </subcellularLocation>
</comment>
<comment type="similarity">
    <text evidence="6">Belongs to the RnfG family.</text>
</comment>
<reference evidence="9 10" key="1">
    <citation type="journal article" date="2023" name="bioRxiv">
        <title>An intranuclear bacterial parasite of deep-sea mussels expresses apoptosis inhibitors acquired from its host.</title>
        <authorList>
            <person name="Gonzalez Porras M.A."/>
            <person name="Assie A."/>
            <person name="Tietjen M."/>
            <person name="Violette M."/>
            <person name="Kleiner M."/>
            <person name="Gruber-Vodicka H."/>
            <person name="Dubilier N."/>
            <person name="Leisch N."/>
        </authorList>
    </citation>
    <scope>NUCLEOTIDE SEQUENCE [LARGE SCALE GENOMIC DNA]</scope>
    <source>
        <strain evidence="9">IAP13</strain>
    </source>
</reference>
<evidence type="ECO:0000313" key="9">
    <source>
        <dbReference type="EMBL" id="MDP0589996.1"/>
    </source>
</evidence>
<dbReference type="GO" id="GO:0010181">
    <property type="term" value="F:FMN binding"/>
    <property type="evidence" value="ECO:0007669"/>
    <property type="project" value="InterPro"/>
</dbReference>
<dbReference type="Proteomes" id="UP001178148">
    <property type="component" value="Unassembled WGS sequence"/>
</dbReference>
<dbReference type="EMBL" id="JASXSV010000026">
    <property type="protein sequence ID" value="MDP0589996.1"/>
    <property type="molecule type" value="Genomic_DNA"/>
</dbReference>
<dbReference type="GO" id="GO:0022900">
    <property type="term" value="P:electron transport chain"/>
    <property type="evidence" value="ECO:0007669"/>
    <property type="project" value="UniProtKB-UniRule"/>
</dbReference>
<keyword evidence="6" id="KW-0997">Cell inner membrane</keyword>
<feature type="transmembrane region" description="Helical" evidence="7">
    <location>
        <begin position="25"/>
        <end position="45"/>
    </location>
</feature>
<evidence type="ECO:0000256" key="5">
    <source>
        <dbReference type="ARBA" id="ARBA00022982"/>
    </source>
</evidence>
<evidence type="ECO:0000256" key="4">
    <source>
        <dbReference type="ARBA" id="ARBA00022643"/>
    </source>
</evidence>
<comment type="subunit">
    <text evidence="6">The complex is composed of six subunits: RnfA, RnfB, RnfC, RnfD, RnfE and RnfG.</text>
</comment>
<dbReference type="NCBIfam" id="TIGR01947">
    <property type="entry name" value="rnfG"/>
    <property type="match status" value="1"/>
</dbReference>
<dbReference type="InterPro" id="IPR007329">
    <property type="entry name" value="FMN-bd"/>
</dbReference>
<dbReference type="PIRSF" id="PIRSF006091">
    <property type="entry name" value="E_trnsport_RnfG"/>
    <property type="match status" value="1"/>
</dbReference>
<evidence type="ECO:0000313" key="10">
    <source>
        <dbReference type="Proteomes" id="UP001178148"/>
    </source>
</evidence>
<keyword evidence="6 7" id="KW-1133">Transmembrane helix</keyword>
<evidence type="ECO:0000256" key="3">
    <source>
        <dbReference type="ARBA" id="ARBA00022630"/>
    </source>
</evidence>
<dbReference type="PANTHER" id="PTHR36118">
    <property type="entry name" value="ION-TRANSLOCATING OXIDOREDUCTASE COMPLEX SUBUNIT G"/>
    <property type="match status" value="1"/>
</dbReference>
<comment type="function">
    <text evidence="6">Part of a membrane-bound complex that couples electron transfer with translocation of ions across the membrane.</text>
</comment>
<keyword evidence="6" id="KW-1278">Translocase</keyword>
<keyword evidence="2 6" id="KW-0597">Phosphoprotein</keyword>
<keyword evidence="5 6" id="KW-0249">Electron transport</keyword>
<proteinExistence type="inferred from homology"/>
<evidence type="ECO:0000256" key="6">
    <source>
        <dbReference type="HAMAP-Rule" id="MF_00479"/>
    </source>
</evidence>
<evidence type="ECO:0000256" key="1">
    <source>
        <dbReference type="ARBA" id="ARBA00022448"/>
    </source>
</evidence>
<comment type="caution">
    <text evidence="9">The sequence shown here is derived from an EMBL/GenBank/DDBJ whole genome shotgun (WGS) entry which is preliminary data.</text>
</comment>